<protein>
    <recommendedName>
        <fullName evidence="3">Phosphate-selective porin O and P</fullName>
    </recommendedName>
</protein>
<evidence type="ECO:0000313" key="1">
    <source>
        <dbReference type="EMBL" id="ACZ13036.1"/>
    </source>
</evidence>
<organism evidence="1 2">
    <name type="scientific">Sulfurospirillum deleyianum (strain ATCC 51133 / DSM 6946 / 5175)</name>
    <dbReference type="NCBI Taxonomy" id="525898"/>
    <lineage>
        <taxon>Bacteria</taxon>
        <taxon>Pseudomonadati</taxon>
        <taxon>Campylobacterota</taxon>
        <taxon>Epsilonproteobacteria</taxon>
        <taxon>Campylobacterales</taxon>
        <taxon>Sulfurospirillaceae</taxon>
        <taxon>Sulfurospirillum</taxon>
    </lineage>
</organism>
<dbReference type="STRING" id="525898.Sdel_2022"/>
<keyword evidence="2" id="KW-1185">Reference proteome</keyword>
<reference evidence="2" key="1">
    <citation type="submission" date="2009-11" db="EMBL/GenBank/DDBJ databases">
        <title>The complete genome of Sulfurospirillum deleyianum DSM 6946.</title>
        <authorList>
            <consortium name="US DOE Joint Genome Institute (JGI-PGF)"/>
            <person name="Lucas S."/>
            <person name="Copeland A."/>
            <person name="Lapidus A."/>
            <person name="Glavina del Rio T."/>
            <person name="Dalin E."/>
            <person name="Tice H."/>
            <person name="Bruce D."/>
            <person name="Goodwin L."/>
            <person name="Pitluck S."/>
            <person name="Kyrpides N."/>
            <person name="Mavromatis K."/>
            <person name="Ivanova N."/>
            <person name="Ovchinnikova G."/>
            <person name="Munk A.C."/>
            <person name="Lu M."/>
            <person name="Brettin T."/>
            <person name="Detter J.C."/>
            <person name="Han C."/>
            <person name="Tapia R."/>
            <person name="Larimer F."/>
            <person name="Land M."/>
            <person name="Hauser L."/>
            <person name="Markowitz V."/>
            <person name="Cheng J.F."/>
            <person name="Hugenholtz P."/>
            <person name="Woyke T."/>
            <person name="Wu D."/>
            <person name="Aumann P."/>
            <person name="Schneider S."/>
            <person name="Lang E."/>
            <person name="Spring S."/>
            <person name="Klenk H.P."/>
            <person name="Eisen J.A."/>
        </authorList>
    </citation>
    <scope>NUCLEOTIDE SEQUENCE [LARGE SCALE GENOMIC DNA]</scope>
    <source>
        <strain evidence="2">ATCC 51133 / DSM 6946 / 5175</strain>
    </source>
</reference>
<gene>
    <name evidence="1" type="ordered locus">Sdel_2022</name>
</gene>
<evidence type="ECO:0000313" key="2">
    <source>
        <dbReference type="Proteomes" id="UP000002222"/>
    </source>
</evidence>
<dbReference type="RefSeq" id="WP_012857781.1">
    <property type="nucleotide sequence ID" value="NC_013512.1"/>
</dbReference>
<dbReference type="eggNOG" id="ENOG502Z8X3">
    <property type="taxonomic scope" value="Bacteria"/>
</dbReference>
<sequence length="368" mass="43089">MKALHVMMFACVIGYAGDYDFDMEAIEVKPYTLSGYLRGDTKFQGINEDSPMYFSKNKDSMKSYFGEGNIKFAYFNDTVKLDSETMLNASRVDGEKSDEATLLQLFMQYTFNQNHRVEVGKKAPKWGKGYFVNPIAFFDRKKDPNEPENSREGYVMANYRYNKSLEGDLKNLAFDLLFMKNDAHINEDFSDEEANNIGLKSYFLYCDTDIDLIYFHSDTQNDKMGFDFSKNLQTNFEIHGEFATTVGENSYAYLLGLKYLTTFDLTITSEYFYQSEQQEHSEPFYDHRYMMHQLSQKEPLDILYSSVYYKNMYNLDDRSMQNTLGVTYSFKNNMLLDLSYSYNSGKSTSEYGSKLVQDTLWAKVYWYF</sequence>
<accession>D1B4L6</accession>
<dbReference type="HOGENOM" id="CLU_642155_0_0_7"/>
<dbReference type="AlphaFoldDB" id="D1B4L6"/>
<reference evidence="1 2" key="2">
    <citation type="journal article" date="2010" name="Stand. Genomic Sci.">
        <title>Complete genome sequence of Sulfurospirillum deleyianum type strain (5175).</title>
        <authorList>
            <person name="Sikorski J."/>
            <person name="Lapidus A."/>
            <person name="Copeland A."/>
            <person name="Glavina Del Rio T."/>
            <person name="Nolan M."/>
            <person name="Lucas S."/>
            <person name="Chen F."/>
            <person name="Tice H."/>
            <person name="Cheng J.F."/>
            <person name="Saunders E."/>
            <person name="Bruce D."/>
            <person name="Goodwin L."/>
            <person name="Pitluck S."/>
            <person name="Ovchinnikova G."/>
            <person name="Pati A."/>
            <person name="Ivanova N."/>
            <person name="Mavromatis K."/>
            <person name="Chen A."/>
            <person name="Palaniappan K."/>
            <person name="Chain P."/>
            <person name="Land M."/>
            <person name="Hauser L."/>
            <person name="Chang Y.J."/>
            <person name="Jeffries C.D."/>
            <person name="Brettin T."/>
            <person name="Detter J.C."/>
            <person name="Han C."/>
            <person name="Rohde M."/>
            <person name="Lang E."/>
            <person name="Spring S."/>
            <person name="Goker M."/>
            <person name="Bristow J."/>
            <person name="Eisen J.A."/>
            <person name="Markowitz V."/>
            <person name="Hugenholtz P."/>
            <person name="Kyrpides N.C."/>
            <person name="Klenk H.P."/>
        </authorList>
    </citation>
    <scope>NUCLEOTIDE SEQUENCE [LARGE SCALE GENOMIC DNA]</scope>
    <source>
        <strain evidence="2">ATCC 51133 / DSM 6946 / 5175</strain>
    </source>
</reference>
<name>D1B4L6_SULD5</name>
<proteinExistence type="predicted"/>
<evidence type="ECO:0008006" key="3">
    <source>
        <dbReference type="Google" id="ProtNLM"/>
    </source>
</evidence>
<dbReference type="Proteomes" id="UP000002222">
    <property type="component" value="Chromosome"/>
</dbReference>
<dbReference type="OrthoDB" id="5289878at2"/>
<dbReference type="KEGG" id="sdl:Sdel_2022"/>
<dbReference type="EMBL" id="CP001816">
    <property type="protein sequence ID" value="ACZ13036.1"/>
    <property type="molecule type" value="Genomic_DNA"/>
</dbReference>